<organism evidence="2 3">
    <name type="scientific">Ancylostoma ceylanicum</name>
    <dbReference type="NCBI Taxonomy" id="53326"/>
    <lineage>
        <taxon>Eukaryota</taxon>
        <taxon>Metazoa</taxon>
        <taxon>Ecdysozoa</taxon>
        <taxon>Nematoda</taxon>
        <taxon>Chromadorea</taxon>
        <taxon>Rhabditida</taxon>
        <taxon>Rhabditina</taxon>
        <taxon>Rhabditomorpha</taxon>
        <taxon>Strongyloidea</taxon>
        <taxon>Ancylostomatidae</taxon>
        <taxon>Ancylostomatinae</taxon>
        <taxon>Ancylostoma</taxon>
    </lineage>
</organism>
<proteinExistence type="predicted"/>
<evidence type="ECO:0000256" key="1">
    <source>
        <dbReference type="SAM" id="MobiDB-lite"/>
    </source>
</evidence>
<evidence type="ECO:0000313" key="3">
    <source>
        <dbReference type="Proteomes" id="UP000054495"/>
    </source>
</evidence>
<dbReference type="PANTHER" id="PTHR47331">
    <property type="entry name" value="PHD-TYPE DOMAIN-CONTAINING PROTEIN"/>
    <property type="match status" value="1"/>
</dbReference>
<protein>
    <submittedName>
        <fullName evidence="2">Uncharacterized protein</fullName>
    </submittedName>
</protein>
<evidence type="ECO:0000313" key="2">
    <source>
        <dbReference type="EMBL" id="EPB71847.1"/>
    </source>
</evidence>
<dbReference type="Gene3D" id="3.30.70.270">
    <property type="match status" value="1"/>
</dbReference>
<gene>
    <name evidence="2" type="ORF">ANCCEY_09070</name>
</gene>
<reference evidence="2 3" key="1">
    <citation type="submission" date="2013-05" db="EMBL/GenBank/DDBJ databases">
        <title>Draft genome of the parasitic nematode Anyclostoma ceylanicum.</title>
        <authorList>
            <person name="Mitreva M."/>
        </authorList>
    </citation>
    <scope>NUCLEOTIDE SEQUENCE [LARGE SCALE GENOMIC DNA]</scope>
</reference>
<dbReference type="Gene3D" id="3.10.10.10">
    <property type="entry name" value="HIV Type 1 Reverse Transcriptase, subunit A, domain 1"/>
    <property type="match status" value="1"/>
</dbReference>
<dbReference type="InterPro" id="IPR043128">
    <property type="entry name" value="Rev_trsase/Diguanyl_cyclase"/>
</dbReference>
<name>A0A0D6LW41_9BILA</name>
<dbReference type="Proteomes" id="UP000054495">
    <property type="component" value="Unassembled WGS sequence"/>
</dbReference>
<feature type="compositionally biased region" description="Acidic residues" evidence="1">
    <location>
        <begin position="47"/>
        <end position="56"/>
    </location>
</feature>
<dbReference type="SUPFAM" id="SSF56672">
    <property type="entry name" value="DNA/RNA polymerases"/>
    <property type="match status" value="1"/>
</dbReference>
<feature type="compositionally biased region" description="Polar residues" evidence="1">
    <location>
        <begin position="16"/>
        <end position="42"/>
    </location>
</feature>
<dbReference type="PANTHER" id="PTHR47331:SF1">
    <property type="entry name" value="GAG-LIKE PROTEIN"/>
    <property type="match status" value="1"/>
</dbReference>
<dbReference type="Pfam" id="PF05380">
    <property type="entry name" value="Peptidase_A17"/>
    <property type="match status" value="1"/>
</dbReference>
<accession>A0A0D6LW41</accession>
<dbReference type="InterPro" id="IPR043502">
    <property type="entry name" value="DNA/RNA_pol_sf"/>
</dbReference>
<dbReference type="EMBL" id="KE125084">
    <property type="protein sequence ID" value="EPB71847.1"/>
    <property type="molecule type" value="Genomic_DNA"/>
</dbReference>
<dbReference type="InterPro" id="IPR008042">
    <property type="entry name" value="Retrotrans_Pao"/>
</dbReference>
<feature type="region of interest" description="Disordered" evidence="1">
    <location>
        <begin position="1"/>
        <end position="59"/>
    </location>
</feature>
<sequence>MSRTQNDVEAKENKQGRVNQSNQLPRGQNGPRATTQRRSAIRQNLVAEDDYEDTDEPSEKVQDILQDTMGGLHTLSLSKSDLITKSTTQDHLQIRDWAFIRRNGLEVSQPKEPSCPQILLGCDQLWDIMSGSMIKLPSGLHLIATKFGYMISGKQSNDDQEDATVLAVATEEERERREKLWTLGSAGLQEYTGTLKDERELTDKAVLKKFNETVIKQKDGYYVRLPWKEDHVELPDNWSIALRRLKATFQVHRHNQTFIQQYDEIFQEQIRKNILEEVREPQKRSKVSHYLPHHAVLTPKKTTTKMRVVFDASAHYKNKPSLNDVLHQGPLILPKIVGMILRFRIGRIAVMSDVEKAFLQVRVHEQDRDATRCLWVRDIKKPPEGDNIAVYRFTRVTFGLKSSPFLLAATIKFHVEHDEANKMITEDIHNNLYVDNLFMTAETPEEFNQQIKQEDRSDEIKPFTLGLTWDTQEDKMVLKHMIKESEKVTKRSVLSTMAAVYDPMGFLIALTIQAKRFFQGLRKKDYKWDQDLEEEVAIK</sequence>
<feature type="compositionally biased region" description="Basic and acidic residues" evidence="1">
    <location>
        <begin position="1"/>
        <end position="15"/>
    </location>
</feature>
<keyword evidence="3" id="KW-1185">Reference proteome</keyword>
<dbReference type="AlphaFoldDB" id="A0A0D6LW41"/>